<reference evidence="1" key="2">
    <citation type="journal article" date="2024" name="Plant">
        <title>Genomic evolution and insights into agronomic trait innovations of Sesamum species.</title>
        <authorList>
            <person name="Miao H."/>
            <person name="Wang L."/>
            <person name="Qu L."/>
            <person name="Liu H."/>
            <person name="Sun Y."/>
            <person name="Le M."/>
            <person name="Wang Q."/>
            <person name="Wei S."/>
            <person name="Zheng Y."/>
            <person name="Lin W."/>
            <person name="Duan Y."/>
            <person name="Cao H."/>
            <person name="Xiong S."/>
            <person name="Wang X."/>
            <person name="Wei L."/>
            <person name="Li C."/>
            <person name="Ma Q."/>
            <person name="Ju M."/>
            <person name="Zhao R."/>
            <person name="Li G."/>
            <person name="Mu C."/>
            <person name="Tian Q."/>
            <person name="Mei H."/>
            <person name="Zhang T."/>
            <person name="Gao T."/>
            <person name="Zhang H."/>
        </authorList>
    </citation>
    <scope>NUCLEOTIDE SEQUENCE</scope>
    <source>
        <strain evidence="1">G02</strain>
    </source>
</reference>
<protein>
    <submittedName>
        <fullName evidence="1">Uncharacterized protein</fullName>
    </submittedName>
</protein>
<dbReference type="SUPFAM" id="SSF57756">
    <property type="entry name" value="Retrovirus zinc finger-like domains"/>
    <property type="match status" value="1"/>
</dbReference>
<name>A0AAW2J6W3_SESRA</name>
<reference evidence="1" key="1">
    <citation type="submission" date="2020-06" db="EMBL/GenBank/DDBJ databases">
        <authorList>
            <person name="Li T."/>
            <person name="Hu X."/>
            <person name="Zhang T."/>
            <person name="Song X."/>
            <person name="Zhang H."/>
            <person name="Dai N."/>
            <person name="Sheng W."/>
            <person name="Hou X."/>
            <person name="Wei L."/>
        </authorList>
    </citation>
    <scope>NUCLEOTIDE SEQUENCE</scope>
    <source>
        <strain evidence="1">G02</strain>
        <tissue evidence="1">Leaf</tissue>
    </source>
</reference>
<gene>
    <name evidence="1" type="ORF">Sradi_7052400</name>
</gene>
<dbReference type="EMBL" id="JACGWJ010000627">
    <property type="protein sequence ID" value="KAL0290341.1"/>
    <property type="molecule type" value="Genomic_DNA"/>
</dbReference>
<proteinExistence type="predicted"/>
<dbReference type="Gene3D" id="4.10.60.10">
    <property type="entry name" value="Zinc finger, CCHC-type"/>
    <property type="match status" value="1"/>
</dbReference>
<evidence type="ECO:0000313" key="1">
    <source>
        <dbReference type="EMBL" id="KAL0290341.1"/>
    </source>
</evidence>
<dbReference type="InterPro" id="IPR036875">
    <property type="entry name" value="Znf_CCHC_sf"/>
</dbReference>
<sequence>MALSEEFLPEECVTFEKWLENNNKICSIILSSMTNDIKKKYDRLDDVPSIILHMEEVYVVPDRHIRYAATKAFSVIQMLSLVEKLEDLKVGLGNNTYIDVILQSLPPSYDPFIINYNMNRLQKSVNKLINMLVENEATTHKSAPAVLVRDVSTSKVKGKKTRRRKRKMREGKSIAATGSVTGAATALVGMGKGKGMVSGSQRSRANDVCMHCQGKEHWKRECPQLLSNPSVPVLYRSIRKSGPPNRYGFLGLTTQLDNDLPIYGAVISKIDSDKWNEAMRSKIDSMGSNQVWILIDLSKGVKPVGCK</sequence>
<accession>A0AAW2J6W3</accession>
<dbReference type="GO" id="GO:0008270">
    <property type="term" value="F:zinc ion binding"/>
    <property type="evidence" value="ECO:0007669"/>
    <property type="project" value="InterPro"/>
</dbReference>
<comment type="caution">
    <text evidence="1">The sequence shown here is derived from an EMBL/GenBank/DDBJ whole genome shotgun (WGS) entry which is preliminary data.</text>
</comment>
<dbReference type="GO" id="GO:0003676">
    <property type="term" value="F:nucleic acid binding"/>
    <property type="evidence" value="ECO:0007669"/>
    <property type="project" value="InterPro"/>
</dbReference>
<dbReference type="AlphaFoldDB" id="A0AAW2J6W3"/>
<organism evidence="1">
    <name type="scientific">Sesamum radiatum</name>
    <name type="common">Black benniseed</name>
    <dbReference type="NCBI Taxonomy" id="300843"/>
    <lineage>
        <taxon>Eukaryota</taxon>
        <taxon>Viridiplantae</taxon>
        <taxon>Streptophyta</taxon>
        <taxon>Embryophyta</taxon>
        <taxon>Tracheophyta</taxon>
        <taxon>Spermatophyta</taxon>
        <taxon>Magnoliopsida</taxon>
        <taxon>eudicotyledons</taxon>
        <taxon>Gunneridae</taxon>
        <taxon>Pentapetalae</taxon>
        <taxon>asterids</taxon>
        <taxon>lamiids</taxon>
        <taxon>Lamiales</taxon>
        <taxon>Pedaliaceae</taxon>
        <taxon>Sesamum</taxon>
    </lineage>
</organism>